<sequence>MADAMDAILDQWARERPDLDLQAMGINGRIARLRYRLQQANHDFYRRHGLENHEFDMLATLRRSGAPYTMTPGALLKASLVTSGAITNRIDKLEAKGLVERVRNGGDRRSVQIRLTPEGLELIDGLMAPHVDNVARMLAALPPERREQFDAALRVLLESLEDTSIR</sequence>
<dbReference type="EMBL" id="JBHSIT010000006">
    <property type="protein sequence ID" value="MFC4909831.1"/>
    <property type="molecule type" value="Genomic_DNA"/>
</dbReference>
<evidence type="ECO:0000256" key="2">
    <source>
        <dbReference type="ARBA" id="ARBA00023125"/>
    </source>
</evidence>
<evidence type="ECO:0000256" key="1">
    <source>
        <dbReference type="ARBA" id="ARBA00023015"/>
    </source>
</evidence>
<evidence type="ECO:0000313" key="5">
    <source>
        <dbReference type="EMBL" id="MFC4909831.1"/>
    </source>
</evidence>
<dbReference type="SMART" id="SM00347">
    <property type="entry name" value="HTH_MARR"/>
    <property type="match status" value="1"/>
</dbReference>
<dbReference type="PROSITE" id="PS50995">
    <property type="entry name" value="HTH_MARR_2"/>
    <property type="match status" value="1"/>
</dbReference>
<dbReference type="Pfam" id="PF12802">
    <property type="entry name" value="MarR_2"/>
    <property type="match status" value="1"/>
</dbReference>
<dbReference type="InterPro" id="IPR023187">
    <property type="entry name" value="Tscrpt_reg_MarR-type_CS"/>
</dbReference>
<evidence type="ECO:0000259" key="4">
    <source>
        <dbReference type="PROSITE" id="PS50995"/>
    </source>
</evidence>
<evidence type="ECO:0000313" key="6">
    <source>
        <dbReference type="Proteomes" id="UP001595872"/>
    </source>
</evidence>
<evidence type="ECO:0000256" key="3">
    <source>
        <dbReference type="ARBA" id="ARBA00023163"/>
    </source>
</evidence>
<keyword evidence="2" id="KW-0238">DNA-binding</keyword>
<accession>A0ABV9U2G4</accession>
<dbReference type="Gene3D" id="1.10.10.10">
    <property type="entry name" value="Winged helix-like DNA-binding domain superfamily/Winged helix DNA-binding domain"/>
    <property type="match status" value="1"/>
</dbReference>
<dbReference type="InterPro" id="IPR036390">
    <property type="entry name" value="WH_DNA-bd_sf"/>
</dbReference>
<dbReference type="SUPFAM" id="SSF46785">
    <property type="entry name" value="Winged helix' DNA-binding domain"/>
    <property type="match status" value="1"/>
</dbReference>
<dbReference type="PRINTS" id="PR00598">
    <property type="entry name" value="HTHMARR"/>
</dbReference>
<reference evidence="6" key="1">
    <citation type="journal article" date="2019" name="Int. J. Syst. Evol. Microbiol.">
        <title>The Global Catalogue of Microorganisms (GCM) 10K type strain sequencing project: providing services to taxonomists for standard genome sequencing and annotation.</title>
        <authorList>
            <consortium name="The Broad Institute Genomics Platform"/>
            <consortium name="The Broad Institute Genome Sequencing Center for Infectious Disease"/>
            <person name="Wu L."/>
            <person name="Ma J."/>
        </authorList>
    </citation>
    <scope>NUCLEOTIDE SEQUENCE [LARGE SCALE GENOMIC DNA]</scope>
    <source>
        <strain evidence="6">KLKA75</strain>
    </source>
</reference>
<keyword evidence="3" id="KW-0804">Transcription</keyword>
<name>A0ABV9U2G4_9ACTN</name>
<dbReference type="InterPro" id="IPR000835">
    <property type="entry name" value="HTH_MarR-typ"/>
</dbReference>
<comment type="caution">
    <text evidence="5">The sequence shown here is derived from an EMBL/GenBank/DDBJ whole genome shotgun (WGS) entry which is preliminary data.</text>
</comment>
<keyword evidence="1" id="KW-0805">Transcription regulation</keyword>
<protein>
    <submittedName>
        <fullName evidence="5">MarR family winged helix-turn-helix transcriptional regulator</fullName>
    </submittedName>
</protein>
<dbReference type="PANTHER" id="PTHR42756:SF1">
    <property type="entry name" value="TRANSCRIPTIONAL REPRESSOR OF EMRAB OPERON"/>
    <property type="match status" value="1"/>
</dbReference>
<dbReference type="Proteomes" id="UP001595872">
    <property type="component" value="Unassembled WGS sequence"/>
</dbReference>
<dbReference type="InterPro" id="IPR036388">
    <property type="entry name" value="WH-like_DNA-bd_sf"/>
</dbReference>
<keyword evidence="6" id="KW-1185">Reference proteome</keyword>
<proteinExistence type="predicted"/>
<dbReference type="PANTHER" id="PTHR42756">
    <property type="entry name" value="TRANSCRIPTIONAL REGULATOR, MARR"/>
    <property type="match status" value="1"/>
</dbReference>
<dbReference type="RefSeq" id="WP_378257662.1">
    <property type="nucleotide sequence ID" value="NZ_JBHSIT010000006.1"/>
</dbReference>
<dbReference type="PROSITE" id="PS01117">
    <property type="entry name" value="HTH_MARR_1"/>
    <property type="match status" value="1"/>
</dbReference>
<feature type="domain" description="HTH marR-type" evidence="4">
    <location>
        <begin position="1"/>
        <end position="158"/>
    </location>
</feature>
<gene>
    <name evidence="5" type="ORF">ACFPCY_21100</name>
</gene>
<organism evidence="5 6">
    <name type="scientific">Actinomadura gamaensis</name>
    <dbReference type="NCBI Taxonomy" id="1763541"/>
    <lineage>
        <taxon>Bacteria</taxon>
        <taxon>Bacillati</taxon>
        <taxon>Actinomycetota</taxon>
        <taxon>Actinomycetes</taxon>
        <taxon>Streptosporangiales</taxon>
        <taxon>Thermomonosporaceae</taxon>
        <taxon>Actinomadura</taxon>
    </lineage>
</organism>